<reference evidence="2 3" key="1">
    <citation type="submission" date="2022-10" db="EMBL/GenBank/DDBJ databases">
        <title>High-quality genome sequences of two octocoral-associated bacteria, Endozoicomonas euniceicola EF212 and Endozoicomonas gorgoniicola PS125.</title>
        <authorList>
            <person name="Chiou Y.-J."/>
            <person name="Chen Y.-H."/>
        </authorList>
    </citation>
    <scope>NUCLEOTIDE SEQUENCE [LARGE SCALE GENOMIC DNA]</scope>
    <source>
        <strain evidence="2 3">PS125</strain>
    </source>
</reference>
<name>A0ABT3MV35_9GAMM</name>
<evidence type="ECO:0000313" key="2">
    <source>
        <dbReference type="EMBL" id="MCW7553245.1"/>
    </source>
</evidence>
<feature type="signal peptide" evidence="1">
    <location>
        <begin position="1"/>
        <end position="23"/>
    </location>
</feature>
<dbReference type="RefSeq" id="WP_262568089.1">
    <property type="nucleotide sequence ID" value="NZ_JAPFCC010000001.1"/>
</dbReference>
<organism evidence="2 3">
    <name type="scientific">Endozoicomonas gorgoniicola</name>
    <dbReference type="NCBI Taxonomy" id="1234144"/>
    <lineage>
        <taxon>Bacteria</taxon>
        <taxon>Pseudomonadati</taxon>
        <taxon>Pseudomonadota</taxon>
        <taxon>Gammaproteobacteria</taxon>
        <taxon>Oceanospirillales</taxon>
        <taxon>Endozoicomonadaceae</taxon>
        <taxon>Endozoicomonas</taxon>
    </lineage>
</organism>
<dbReference type="Proteomes" id="UP001209854">
    <property type="component" value="Unassembled WGS sequence"/>
</dbReference>
<keyword evidence="3" id="KW-1185">Reference proteome</keyword>
<sequence length="483" mass="54228">MTYRAVQFILLSFLSLFSLSGFALPVSPPVPPLPEQCKSLYFTSYDDHLRHACIYFYQDEKYKNYKPHVIYSVDKFSSKVTHILKDKANSSSVFFLVNPSYQLEAPLFIDNANVAFVSTNSMGPPANIIFLQPPTMKQEQTGTFFRYDVPGGELLFHSVSFSDDYSGRQLITHEELYPFFTSVIDIKSAKSVKAIDLSVTAVHHQRAVSLDCGDQEEPITSINIVNSRFTIPAKNAYGLSFHCTHKEHTFKVQYAFSYIFLNTSELLIQNHMHLDPLNTNGTLTNPTTPEPTAGTMIPEIPEADIGIFVDVTGNIDFNDSVCNDIQYTDSHGIVGVRSAVREQVLYVAKPETFSGSLSTVLAGTKQGNNYSPEQKSFEMEHLCPMYFNEAIKNQLHYYQPGQDSPVMSQTIYSDYTHSLQEQIEYYKNGFITTTSIAAAELAALVGIAIKFRKPIIAAIVAAKNHLLYKRSEIPLVQESKTEE</sequence>
<evidence type="ECO:0000256" key="1">
    <source>
        <dbReference type="SAM" id="SignalP"/>
    </source>
</evidence>
<proteinExistence type="predicted"/>
<comment type="caution">
    <text evidence="2">The sequence shown here is derived from an EMBL/GenBank/DDBJ whole genome shotgun (WGS) entry which is preliminary data.</text>
</comment>
<feature type="chain" id="PRO_5045447001" evidence="1">
    <location>
        <begin position="24"/>
        <end position="483"/>
    </location>
</feature>
<protein>
    <submittedName>
        <fullName evidence="2">Uncharacterized protein</fullName>
    </submittedName>
</protein>
<keyword evidence="1" id="KW-0732">Signal</keyword>
<accession>A0ABT3MV35</accession>
<gene>
    <name evidence="2" type="ORF">NX722_11460</name>
</gene>
<dbReference type="EMBL" id="JAPFCC010000001">
    <property type="protein sequence ID" value="MCW7553245.1"/>
    <property type="molecule type" value="Genomic_DNA"/>
</dbReference>
<evidence type="ECO:0000313" key="3">
    <source>
        <dbReference type="Proteomes" id="UP001209854"/>
    </source>
</evidence>